<sequence>MPKNNGRHKHLAKKHPGWKKQIVFLCSCCATLVLLTLSVFNLELSKNNKVLGITVETTNKDVAGEISFWQDFVNRNPSYFDGWVELTTLRLESGDKAGSLFAYQKAVEINPNSPKLRELKILLSE</sequence>
<name>A0A1F7X537_9BACT</name>
<reference evidence="2 3" key="1">
    <citation type="journal article" date="2016" name="Nat. Commun.">
        <title>Thousands of microbial genomes shed light on interconnected biogeochemical processes in an aquifer system.</title>
        <authorList>
            <person name="Anantharaman K."/>
            <person name="Brown C.T."/>
            <person name="Hug L.A."/>
            <person name="Sharon I."/>
            <person name="Castelle C.J."/>
            <person name="Probst A.J."/>
            <person name="Thomas B.C."/>
            <person name="Singh A."/>
            <person name="Wilkins M.J."/>
            <person name="Karaoz U."/>
            <person name="Brodie E.L."/>
            <person name="Williams K.H."/>
            <person name="Hubbard S.S."/>
            <person name="Banfield J.F."/>
        </authorList>
    </citation>
    <scope>NUCLEOTIDE SEQUENCE [LARGE SCALE GENOMIC DNA]</scope>
</reference>
<evidence type="ECO:0000313" key="2">
    <source>
        <dbReference type="EMBL" id="OGM10182.1"/>
    </source>
</evidence>
<protein>
    <submittedName>
        <fullName evidence="2">Uncharacterized protein</fullName>
    </submittedName>
</protein>
<evidence type="ECO:0000313" key="3">
    <source>
        <dbReference type="Proteomes" id="UP000176778"/>
    </source>
</evidence>
<gene>
    <name evidence="2" type="ORF">A2Y68_01955</name>
</gene>
<keyword evidence="1" id="KW-0472">Membrane</keyword>
<dbReference type="InterPro" id="IPR011990">
    <property type="entry name" value="TPR-like_helical_dom_sf"/>
</dbReference>
<accession>A0A1F7X537</accession>
<dbReference type="Proteomes" id="UP000176778">
    <property type="component" value="Unassembled WGS sequence"/>
</dbReference>
<dbReference type="EMBL" id="MGFR01000001">
    <property type="protein sequence ID" value="OGM10182.1"/>
    <property type="molecule type" value="Genomic_DNA"/>
</dbReference>
<keyword evidence="1" id="KW-1133">Transmembrane helix</keyword>
<proteinExistence type="predicted"/>
<evidence type="ECO:0000256" key="1">
    <source>
        <dbReference type="SAM" id="Phobius"/>
    </source>
</evidence>
<comment type="caution">
    <text evidence="2">The sequence shown here is derived from an EMBL/GenBank/DDBJ whole genome shotgun (WGS) entry which is preliminary data.</text>
</comment>
<keyword evidence="1" id="KW-0812">Transmembrane</keyword>
<dbReference type="SUPFAM" id="SSF48452">
    <property type="entry name" value="TPR-like"/>
    <property type="match status" value="1"/>
</dbReference>
<organism evidence="2 3">
    <name type="scientific">Candidatus Woesebacteria bacterium RBG_13_46_13</name>
    <dbReference type="NCBI Taxonomy" id="1802479"/>
    <lineage>
        <taxon>Bacteria</taxon>
        <taxon>Candidatus Woeseibacteriota</taxon>
    </lineage>
</organism>
<feature type="transmembrane region" description="Helical" evidence="1">
    <location>
        <begin position="21"/>
        <end position="40"/>
    </location>
</feature>
<dbReference type="AlphaFoldDB" id="A0A1F7X537"/>
<dbReference type="Gene3D" id="1.25.40.10">
    <property type="entry name" value="Tetratricopeptide repeat domain"/>
    <property type="match status" value="1"/>
</dbReference>